<evidence type="ECO:0000313" key="3">
    <source>
        <dbReference type="Proteomes" id="UP000235731"/>
    </source>
</evidence>
<feature type="coiled-coil region" evidence="1">
    <location>
        <begin position="33"/>
        <end position="60"/>
    </location>
</feature>
<proteinExistence type="predicted"/>
<dbReference type="EMBL" id="PNIE01000098">
    <property type="protein sequence ID" value="PMP60789.1"/>
    <property type="molecule type" value="Genomic_DNA"/>
</dbReference>
<gene>
    <name evidence="2" type="ORF">C0197_06490</name>
</gene>
<organism evidence="2 3">
    <name type="scientific">Caldimicrobium thiodismutans</name>
    <dbReference type="NCBI Taxonomy" id="1653476"/>
    <lineage>
        <taxon>Bacteria</taxon>
        <taxon>Pseudomonadati</taxon>
        <taxon>Thermodesulfobacteriota</taxon>
        <taxon>Thermodesulfobacteria</taxon>
        <taxon>Thermodesulfobacteriales</taxon>
        <taxon>Thermodesulfobacteriaceae</taxon>
        <taxon>Caldimicrobium</taxon>
    </lineage>
</organism>
<sequence length="64" mass="7464">MDLTKVVETLRDIILSELREEFRSFKAEINGQLKGYALALESLNGRMGNLENELRNLRQELREV</sequence>
<name>A0A2N7PHX1_9BACT</name>
<accession>A0A2N7PHX1</accession>
<keyword evidence="1" id="KW-0175">Coiled coil</keyword>
<reference evidence="2 3" key="1">
    <citation type="submission" date="2018-01" db="EMBL/GenBank/DDBJ databases">
        <title>Metagenomic assembled genomes from two thermal pools in the Uzon Caldera, Kamchatka, Russia.</title>
        <authorList>
            <person name="Wilkins L."/>
            <person name="Ettinger C."/>
        </authorList>
    </citation>
    <scope>NUCLEOTIDE SEQUENCE [LARGE SCALE GENOMIC DNA]</scope>
    <source>
        <strain evidence="2">ZAV-15</strain>
    </source>
</reference>
<comment type="caution">
    <text evidence="2">The sequence shown here is derived from an EMBL/GenBank/DDBJ whole genome shotgun (WGS) entry which is preliminary data.</text>
</comment>
<dbReference type="Proteomes" id="UP000235731">
    <property type="component" value="Unassembled WGS sequence"/>
</dbReference>
<evidence type="ECO:0000256" key="1">
    <source>
        <dbReference type="SAM" id="Coils"/>
    </source>
</evidence>
<evidence type="ECO:0000313" key="2">
    <source>
        <dbReference type="EMBL" id="PMP60789.1"/>
    </source>
</evidence>
<feature type="non-terminal residue" evidence="2">
    <location>
        <position position="64"/>
    </location>
</feature>
<dbReference type="AlphaFoldDB" id="A0A2N7PHX1"/>
<protein>
    <submittedName>
        <fullName evidence="2">Uncharacterized protein</fullName>
    </submittedName>
</protein>